<evidence type="ECO:0000313" key="2">
    <source>
        <dbReference type="Proteomes" id="UP000095347"/>
    </source>
</evidence>
<protein>
    <submittedName>
        <fullName evidence="1">Uncharacterized protein</fullName>
    </submittedName>
</protein>
<evidence type="ECO:0000313" key="1">
    <source>
        <dbReference type="EMBL" id="OEJ69641.1"/>
    </source>
</evidence>
<proteinExistence type="predicted"/>
<keyword evidence="2" id="KW-1185">Reference proteome</keyword>
<dbReference type="AlphaFoldDB" id="A0A1E5QD14"/>
<dbReference type="EMBL" id="MCGG01000002">
    <property type="protein sequence ID" value="OEJ69641.1"/>
    <property type="molecule type" value="Genomic_DNA"/>
</dbReference>
<name>A0A1E5QD14_9PROT</name>
<dbReference type="Proteomes" id="UP000095347">
    <property type="component" value="Unassembled WGS sequence"/>
</dbReference>
<sequence length="66" mass="7639">MYMTSDRHERELIEAAIRDAHEMRAIAIADGLKAFAVWLKQEFIVLMNLVKHRKASSELTHTHHAV</sequence>
<reference evidence="2" key="1">
    <citation type="submission" date="2016-07" db="EMBL/GenBank/DDBJ databases">
        <authorList>
            <person name="Florea S."/>
            <person name="Webb J.S."/>
            <person name="Jaromczyk J."/>
            <person name="Schardl C.L."/>
        </authorList>
    </citation>
    <scope>NUCLEOTIDE SEQUENCE [LARGE SCALE GENOMIC DNA]</scope>
    <source>
        <strain evidence="2">MV-1</strain>
    </source>
</reference>
<organism evidence="1 2">
    <name type="scientific">Magnetovibrio blakemorei</name>
    <dbReference type="NCBI Taxonomy" id="28181"/>
    <lineage>
        <taxon>Bacteria</taxon>
        <taxon>Pseudomonadati</taxon>
        <taxon>Pseudomonadota</taxon>
        <taxon>Alphaproteobacteria</taxon>
        <taxon>Rhodospirillales</taxon>
        <taxon>Magnetovibrionaceae</taxon>
        <taxon>Magnetovibrio</taxon>
    </lineage>
</organism>
<accession>A0A1E5QD14</accession>
<comment type="caution">
    <text evidence="1">The sequence shown here is derived from an EMBL/GenBank/DDBJ whole genome shotgun (WGS) entry which is preliminary data.</text>
</comment>
<gene>
    <name evidence="1" type="ORF">BEN30_02040</name>
</gene>